<accession>A0A8K0G3N8</accession>
<dbReference type="OrthoDB" id="6773352at2759"/>
<dbReference type="AlphaFoldDB" id="A0A8K0G3N8"/>
<gene>
    <name evidence="1" type="ORF">ILUMI_21496</name>
</gene>
<sequence length="217" mass="25317">MPPRYGWYGGNQMPKNVKKHELALILGDFNVRIGQGQVEKIVWSFGLNSRNEREERLIQLCTEAQFAITNTYYKLPPGRLSSADTTNNLRIISKEKEQHLRTEGKRHAKKQWMTQEILELVEERRLIKKATARYEKRVPDTIKTKVGKVVIEIEEEFNMWQKYIETEGPEITRSEVEYAIKTAKDGKVLDPDKIPVELLKIIEENCNQLLMAFSNKI</sequence>
<name>A0A8K0G3N8_IGNLU</name>
<evidence type="ECO:0000313" key="2">
    <source>
        <dbReference type="Proteomes" id="UP000801492"/>
    </source>
</evidence>
<dbReference type="EMBL" id="VTPC01090143">
    <property type="protein sequence ID" value="KAF2884699.1"/>
    <property type="molecule type" value="Genomic_DNA"/>
</dbReference>
<dbReference type="Proteomes" id="UP000801492">
    <property type="component" value="Unassembled WGS sequence"/>
</dbReference>
<proteinExistence type="predicted"/>
<protein>
    <recommendedName>
        <fullName evidence="3">Endonuclease/exonuclease/phosphatase domain-containing protein</fullName>
    </recommendedName>
</protein>
<keyword evidence="2" id="KW-1185">Reference proteome</keyword>
<reference evidence="1" key="1">
    <citation type="submission" date="2019-08" db="EMBL/GenBank/DDBJ databases">
        <title>The genome of the North American firefly Photinus pyralis.</title>
        <authorList>
            <consortium name="Photinus pyralis genome working group"/>
            <person name="Fallon T.R."/>
            <person name="Sander Lower S.E."/>
            <person name="Weng J.-K."/>
        </authorList>
    </citation>
    <scope>NUCLEOTIDE SEQUENCE</scope>
    <source>
        <strain evidence="1">TRF0915ILg1</strain>
        <tissue evidence="1">Whole body</tissue>
    </source>
</reference>
<comment type="caution">
    <text evidence="1">The sequence shown here is derived from an EMBL/GenBank/DDBJ whole genome shotgun (WGS) entry which is preliminary data.</text>
</comment>
<organism evidence="1 2">
    <name type="scientific">Ignelater luminosus</name>
    <name type="common">Cucubano</name>
    <name type="synonym">Pyrophorus luminosus</name>
    <dbReference type="NCBI Taxonomy" id="2038154"/>
    <lineage>
        <taxon>Eukaryota</taxon>
        <taxon>Metazoa</taxon>
        <taxon>Ecdysozoa</taxon>
        <taxon>Arthropoda</taxon>
        <taxon>Hexapoda</taxon>
        <taxon>Insecta</taxon>
        <taxon>Pterygota</taxon>
        <taxon>Neoptera</taxon>
        <taxon>Endopterygota</taxon>
        <taxon>Coleoptera</taxon>
        <taxon>Polyphaga</taxon>
        <taxon>Elateriformia</taxon>
        <taxon>Elateroidea</taxon>
        <taxon>Elateridae</taxon>
        <taxon>Agrypninae</taxon>
        <taxon>Pyrophorini</taxon>
        <taxon>Ignelater</taxon>
    </lineage>
</organism>
<dbReference type="InterPro" id="IPR036691">
    <property type="entry name" value="Endo/exonu/phosph_ase_sf"/>
</dbReference>
<evidence type="ECO:0000313" key="1">
    <source>
        <dbReference type="EMBL" id="KAF2884699.1"/>
    </source>
</evidence>
<evidence type="ECO:0008006" key="3">
    <source>
        <dbReference type="Google" id="ProtNLM"/>
    </source>
</evidence>
<dbReference type="Gene3D" id="3.60.10.10">
    <property type="entry name" value="Endonuclease/exonuclease/phosphatase"/>
    <property type="match status" value="1"/>
</dbReference>